<evidence type="ECO:0000313" key="17">
    <source>
        <dbReference type="Proteomes" id="UP000629619"/>
    </source>
</evidence>
<dbReference type="Proteomes" id="UP000629619">
    <property type="component" value="Unassembled WGS sequence"/>
</dbReference>
<comment type="pathway">
    <text evidence="2">Siderophore biosynthesis.</text>
</comment>
<keyword evidence="7" id="KW-0274">FAD</keyword>
<evidence type="ECO:0000256" key="11">
    <source>
        <dbReference type="ARBA" id="ARBA00029939"/>
    </source>
</evidence>
<dbReference type="AlphaFoldDB" id="A0A919TMH2"/>
<sequence length="438" mass="48175">MKQSVTVEAGGARMPETTTPHHFVAGIGAGPANLSLAALAGRHLPERVVLFDRQSGPSWHSGMLGADARLQNSWIKDLVSLVDPCNRLSFLNYLVTTGRIFAFLNAQFTAVPRVEYARYLAWAAGELGTVHYGVDVVEVDFTDRFVVRGRNGAVATADHLVLGLGTRPRVPECFRSGTGLIEGAVLAEHLDAHLNRSEAPPAGQVIVVGGGQTGAEAVQCLIRRGYRDIRWLGRRHWFAPLDDSPPANDFYRPTYQKFFYQLPDEVRRSYLAEQAYTSDGISLDTLQEIYRANYEAFLRDGRAPVMLLPGRDVVRAGSTGGGLGLWCERGSGGRERHTAGLVVIATGREPAPMPLSAALHELVETDNAGEPLIEQDYSVRWKHSTAHKLFLQNRGRFTHGLADPNLSLLSVRSAMIVNSLADREAYTIRDEQVYTMWA</sequence>
<keyword evidence="6" id="KW-0285">Flavoprotein</keyword>
<keyword evidence="10" id="KW-0503">Monooxygenase</keyword>
<dbReference type="GO" id="GO:0047091">
    <property type="term" value="F:L-lysine 6-monooxygenase (NADPH) activity"/>
    <property type="evidence" value="ECO:0007669"/>
    <property type="project" value="UniProtKB-EC"/>
</dbReference>
<dbReference type="PRINTS" id="PR00368">
    <property type="entry name" value="FADPNR"/>
</dbReference>
<evidence type="ECO:0000313" key="16">
    <source>
        <dbReference type="EMBL" id="GIF07060.1"/>
    </source>
</evidence>
<evidence type="ECO:0000256" key="8">
    <source>
        <dbReference type="ARBA" id="ARBA00022857"/>
    </source>
</evidence>
<evidence type="ECO:0000256" key="1">
    <source>
        <dbReference type="ARBA" id="ARBA00001974"/>
    </source>
</evidence>
<dbReference type="Gene3D" id="3.50.50.60">
    <property type="entry name" value="FAD/NAD(P)-binding domain"/>
    <property type="match status" value="1"/>
</dbReference>
<evidence type="ECO:0000256" key="10">
    <source>
        <dbReference type="ARBA" id="ARBA00023033"/>
    </source>
</evidence>
<dbReference type="SUPFAM" id="SSF51971">
    <property type="entry name" value="Nucleotide-binding domain"/>
    <property type="match status" value="1"/>
</dbReference>
<accession>A0A919TMH2</accession>
<comment type="caution">
    <text evidence="16">The sequence shown here is derived from an EMBL/GenBank/DDBJ whole genome shotgun (WGS) entry which is preliminary data.</text>
</comment>
<dbReference type="Pfam" id="PF13434">
    <property type="entry name" value="Lys_Orn_oxgnase"/>
    <property type="match status" value="1"/>
</dbReference>
<keyword evidence="8" id="KW-0521">NADP</keyword>
<evidence type="ECO:0000256" key="15">
    <source>
        <dbReference type="ARBA" id="ARBA00048407"/>
    </source>
</evidence>
<dbReference type="EC" id="1.14.13.59" evidence="4"/>
<name>A0A919TMH2_9ACTN</name>
<evidence type="ECO:0000256" key="7">
    <source>
        <dbReference type="ARBA" id="ARBA00022827"/>
    </source>
</evidence>
<proteinExistence type="inferred from homology"/>
<dbReference type="InterPro" id="IPR036188">
    <property type="entry name" value="FAD/NAD-bd_sf"/>
</dbReference>
<evidence type="ECO:0000256" key="5">
    <source>
        <dbReference type="ARBA" id="ARBA00016406"/>
    </source>
</evidence>
<dbReference type="PANTHER" id="PTHR42802:SF1">
    <property type="entry name" value="L-ORNITHINE N(5)-MONOOXYGENASE"/>
    <property type="match status" value="1"/>
</dbReference>
<evidence type="ECO:0000256" key="9">
    <source>
        <dbReference type="ARBA" id="ARBA00023002"/>
    </source>
</evidence>
<comment type="similarity">
    <text evidence="3">Belongs to the lysine N(6)-hydroxylase/L-ornithine N(5)-oxygenase family.</text>
</comment>
<evidence type="ECO:0000256" key="4">
    <source>
        <dbReference type="ARBA" id="ARBA00013076"/>
    </source>
</evidence>
<dbReference type="RefSeq" id="WP_378015097.1">
    <property type="nucleotide sequence ID" value="NZ_JBHSBE010000004.1"/>
</dbReference>
<protein>
    <recommendedName>
        <fullName evidence="5">L-lysine N6-monooxygenase MbtG</fullName>
        <ecNumber evidence="4">1.14.13.59</ecNumber>
    </recommendedName>
    <alternativeName>
        <fullName evidence="14">Lysine 6-N-hydroxylase</fullName>
    </alternativeName>
    <alternativeName>
        <fullName evidence="13">Lysine N6-hydroxylase</fullName>
    </alternativeName>
    <alternativeName>
        <fullName evidence="11">Lysine-N-oxygenase</fullName>
    </alternativeName>
    <alternativeName>
        <fullName evidence="12">Mycobactin synthase protein G</fullName>
    </alternativeName>
</protein>
<gene>
    <name evidence="16" type="primary">iucD</name>
    <name evidence="16" type="ORF">Asi03nite_45980</name>
</gene>
<reference evidence="16" key="1">
    <citation type="submission" date="2021-01" db="EMBL/GenBank/DDBJ databases">
        <title>Whole genome shotgun sequence of Actinoplanes siamensis NBRC 109076.</title>
        <authorList>
            <person name="Komaki H."/>
            <person name="Tamura T."/>
        </authorList>
    </citation>
    <scope>NUCLEOTIDE SEQUENCE</scope>
    <source>
        <strain evidence="16">NBRC 109076</strain>
    </source>
</reference>
<dbReference type="SUPFAM" id="SSF51905">
    <property type="entry name" value="FAD/NAD(P)-binding domain"/>
    <property type="match status" value="1"/>
</dbReference>
<keyword evidence="9" id="KW-0560">Oxidoreductase</keyword>
<evidence type="ECO:0000256" key="13">
    <source>
        <dbReference type="ARBA" id="ARBA00032493"/>
    </source>
</evidence>
<keyword evidence="17" id="KW-1185">Reference proteome</keyword>
<dbReference type="InterPro" id="IPR025700">
    <property type="entry name" value="Lys/Orn_oxygenase"/>
</dbReference>
<evidence type="ECO:0000256" key="6">
    <source>
        <dbReference type="ARBA" id="ARBA00022630"/>
    </source>
</evidence>
<evidence type="ECO:0000256" key="2">
    <source>
        <dbReference type="ARBA" id="ARBA00004924"/>
    </source>
</evidence>
<dbReference type="PANTHER" id="PTHR42802">
    <property type="entry name" value="MONOOXYGENASE"/>
    <property type="match status" value="1"/>
</dbReference>
<organism evidence="16 17">
    <name type="scientific">Actinoplanes siamensis</name>
    <dbReference type="NCBI Taxonomy" id="1223317"/>
    <lineage>
        <taxon>Bacteria</taxon>
        <taxon>Bacillati</taxon>
        <taxon>Actinomycetota</taxon>
        <taxon>Actinomycetes</taxon>
        <taxon>Micromonosporales</taxon>
        <taxon>Micromonosporaceae</taxon>
        <taxon>Actinoplanes</taxon>
    </lineage>
</organism>
<evidence type="ECO:0000256" key="14">
    <source>
        <dbReference type="ARBA" id="ARBA00032738"/>
    </source>
</evidence>
<comment type="cofactor">
    <cofactor evidence="1">
        <name>FAD</name>
        <dbReference type="ChEBI" id="CHEBI:57692"/>
    </cofactor>
</comment>
<evidence type="ECO:0000256" key="3">
    <source>
        <dbReference type="ARBA" id="ARBA00007588"/>
    </source>
</evidence>
<evidence type="ECO:0000256" key="12">
    <source>
        <dbReference type="ARBA" id="ARBA00031158"/>
    </source>
</evidence>
<dbReference type="EMBL" id="BOMW01000044">
    <property type="protein sequence ID" value="GIF07060.1"/>
    <property type="molecule type" value="Genomic_DNA"/>
</dbReference>
<comment type="catalytic activity">
    <reaction evidence="15">
        <text>L-lysine + NADPH + O2 = N(6)-hydroxy-L-lysine + NADP(+) + H2O</text>
        <dbReference type="Rhea" id="RHEA:23228"/>
        <dbReference type="ChEBI" id="CHEBI:15377"/>
        <dbReference type="ChEBI" id="CHEBI:15379"/>
        <dbReference type="ChEBI" id="CHEBI:32551"/>
        <dbReference type="ChEBI" id="CHEBI:57783"/>
        <dbReference type="ChEBI" id="CHEBI:57820"/>
        <dbReference type="ChEBI" id="CHEBI:58349"/>
        <dbReference type="EC" id="1.14.13.59"/>
    </reaction>
</comment>